<keyword evidence="2" id="KW-1185">Reference proteome</keyword>
<dbReference type="Proteomes" id="UP000299102">
    <property type="component" value="Unassembled WGS sequence"/>
</dbReference>
<gene>
    <name evidence="1" type="ORF">EVAR_71553_1</name>
</gene>
<reference evidence="1 2" key="1">
    <citation type="journal article" date="2019" name="Commun. Biol.">
        <title>The bagworm genome reveals a unique fibroin gene that provides high tensile strength.</title>
        <authorList>
            <person name="Kono N."/>
            <person name="Nakamura H."/>
            <person name="Ohtoshi R."/>
            <person name="Tomita M."/>
            <person name="Numata K."/>
            <person name="Arakawa K."/>
        </authorList>
    </citation>
    <scope>NUCLEOTIDE SEQUENCE [LARGE SCALE GENOMIC DNA]</scope>
</reference>
<sequence length="168" mass="19284">MSIDDVINHDTDIDPVLNSVSEELVFSHRIQNVTNVFVTKRTHALAPDLYPARDSDTDPMLHVRYTRGFSTSVDVLERVSGWNLSGGNFITWRRNKKKQQFPNRKPMNEEQSKARIGGLFNRLNNDGGLRRWGVQRTRSSATTLDSFPLVGAVINGSEERRRHRRRPL</sequence>
<comment type="caution">
    <text evidence="1">The sequence shown here is derived from an EMBL/GenBank/DDBJ whole genome shotgun (WGS) entry which is preliminary data.</text>
</comment>
<name>A0A4C1SBZ1_EUMVA</name>
<evidence type="ECO:0000313" key="2">
    <source>
        <dbReference type="Proteomes" id="UP000299102"/>
    </source>
</evidence>
<organism evidence="1 2">
    <name type="scientific">Eumeta variegata</name>
    <name type="common">Bagworm moth</name>
    <name type="synonym">Eumeta japonica</name>
    <dbReference type="NCBI Taxonomy" id="151549"/>
    <lineage>
        <taxon>Eukaryota</taxon>
        <taxon>Metazoa</taxon>
        <taxon>Ecdysozoa</taxon>
        <taxon>Arthropoda</taxon>
        <taxon>Hexapoda</taxon>
        <taxon>Insecta</taxon>
        <taxon>Pterygota</taxon>
        <taxon>Neoptera</taxon>
        <taxon>Endopterygota</taxon>
        <taxon>Lepidoptera</taxon>
        <taxon>Glossata</taxon>
        <taxon>Ditrysia</taxon>
        <taxon>Tineoidea</taxon>
        <taxon>Psychidae</taxon>
        <taxon>Oiketicinae</taxon>
        <taxon>Eumeta</taxon>
    </lineage>
</organism>
<dbReference type="EMBL" id="BGZK01003290">
    <property type="protein sequence ID" value="GBO99611.1"/>
    <property type="molecule type" value="Genomic_DNA"/>
</dbReference>
<proteinExistence type="predicted"/>
<accession>A0A4C1SBZ1</accession>
<protein>
    <submittedName>
        <fullName evidence="1">Uncharacterized protein</fullName>
    </submittedName>
</protein>
<dbReference type="AlphaFoldDB" id="A0A4C1SBZ1"/>
<evidence type="ECO:0000313" key="1">
    <source>
        <dbReference type="EMBL" id="GBO99611.1"/>
    </source>
</evidence>